<proteinExistence type="inferred from homology"/>
<evidence type="ECO:0000256" key="2">
    <source>
        <dbReference type="ARBA" id="ARBA00009477"/>
    </source>
</evidence>
<evidence type="ECO:0000256" key="3">
    <source>
        <dbReference type="ARBA" id="ARBA00022448"/>
    </source>
</evidence>
<organism evidence="9 10">
    <name type="scientific">Halothiobacillus neapolitanus (strain ATCC 23641 / DSM 15147 / CIP 104769 / NCIMB 8539 / c2)</name>
    <name type="common">Thiobacillus neapolitanus</name>
    <dbReference type="NCBI Taxonomy" id="555778"/>
    <lineage>
        <taxon>Bacteria</taxon>
        <taxon>Pseudomonadati</taxon>
        <taxon>Pseudomonadota</taxon>
        <taxon>Gammaproteobacteria</taxon>
        <taxon>Chromatiales</taxon>
        <taxon>Halothiobacillaceae</taxon>
        <taxon>Halothiobacillus</taxon>
    </lineage>
</organism>
<dbReference type="GO" id="GO:0015562">
    <property type="term" value="F:efflux transmembrane transporter activity"/>
    <property type="evidence" value="ECO:0007669"/>
    <property type="project" value="TreeGrafter"/>
</dbReference>
<name>D0L0P9_HALNC</name>
<accession>D0L0P9</accession>
<evidence type="ECO:0000259" key="6">
    <source>
        <dbReference type="Pfam" id="PF25917"/>
    </source>
</evidence>
<dbReference type="RefSeq" id="WP_012824306.1">
    <property type="nucleotide sequence ID" value="NC_013422.1"/>
</dbReference>
<dbReference type="InterPro" id="IPR058627">
    <property type="entry name" value="MdtA-like_C"/>
</dbReference>
<dbReference type="Pfam" id="PF25876">
    <property type="entry name" value="HH_MFP_RND"/>
    <property type="match status" value="1"/>
</dbReference>
<dbReference type="Gene3D" id="2.40.420.20">
    <property type="match status" value="1"/>
</dbReference>
<reference evidence="9 10" key="1">
    <citation type="submission" date="2009-10" db="EMBL/GenBank/DDBJ databases">
        <title>Complete sequence of Halothiobacillus neapolitanus c2.</title>
        <authorList>
            <consortium name="US DOE Joint Genome Institute"/>
            <person name="Lucas S."/>
            <person name="Copeland A."/>
            <person name="Lapidus A."/>
            <person name="Glavina del Rio T."/>
            <person name="Tice H."/>
            <person name="Bruce D."/>
            <person name="Goodwin L."/>
            <person name="Pitluck S."/>
            <person name="Davenport K."/>
            <person name="Brettin T."/>
            <person name="Detter J.C."/>
            <person name="Han C."/>
            <person name="Tapia R."/>
            <person name="Larimer F."/>
            <person name="Land M."/>
            <person name="Hauser L."/>
            <person name="Kyrpides N."/>
            <person name="Mikhailova N."/>
            <person name="Kerfeld C."/>
            <person name="Cannon G."/>
            <person name="Heinhort S."/>
        </authorList>
    </citation>
    <scope>NUCLEOTIDE SEQUENCE [LARGE SCALE GENOMIC DNA]</scope>
    <source>
        <strain evidence="10">ATCC 23641 / c2</strain>
    </source>
</reference>
<feature type="domain" description="Multidrug resistance protein MdtA-like alpha-helical hairpin" evidence="5">
    <location>
        <begin position="108"/>
        <end position="167"/>
    </location>
</feature>
<evidence type="ECO:0000259" key="5">
    <source>
        <dbReference type="Pfam" id="PF25876"/>
    </source>
</evidence>
<feature type="domain" description="Multidrug resistance protein MdtA-like barrel-sandwich hybrid" evidence="6">
    <location>
        <begin position="75"/>
        <end position="194"/>
    </location>
</feature>
<protein>
    <submittedName>
        <fullName evidence="9">Efflux transporter, RND family, MFP subunit</fullName>
    </submittedName>
</protein>
<dbReference type="EMBL" id="CP001801">
    <property type="protein sequence ID" value="ACX96272.1"/>
    <property type="molecule type" value="Genomic_DNA"/>
</dbReference>
<dbReference type="Gene3D" id="2.40.30.170">
    <property type="match status" value="1"/>
</dbReference>
<dbReference type="InterPro" id="IPR058624">
    <property type="entry name" value="MdtA-like_HH"/>
</dbReference>
<sequence length="380" mass="40994">MKKGTPIRMIIMLLLVALVFGGIYGFQQFRNEMISKAIRGKGIPPQAVSTIVVKKEEWQPKVDVIGSLQAAQSTELATEVSGLITQIHFKSGQTVKTGEKLLELNDAPLKAQLAQLQAAVVLARQNLTRDQAQLKINAVSRAVVESDQANLKSAEAQVKQQEALIDQKILKAPFAGKLGIRKVDLGEYLSAGTAVVSLQKLDPMYVDFTIPQSELSLVRAGKNISIQTNAFAGKTFEGKITAIEPQVDTSTRNITVRAAIANPDGKLLPGLFVTAHVDQGEAQQYLTLPSTAIAYNPYGSTVFVVKDEGKDDQGKPKLTVEQRVVTTGPTRGDQVAILDGLKSGETVVTAGQLKLRNGAPVFINNKIQPSNNPHPEVKDE</sequence>
<keyword evidence="10" id="KW-1185">Reference proteome</keyword>
<evidence type="ECO:0000259" key="7">
    <source>
        <dbReference type="Pfam" id="PF25954"/>
    </source>
</evidence>
<comment type="subcellular location">
    <subcellularLocation>
        <location evidence="1">Cell envelope</location>
    </subcellularLocation>
</comment>
<dbReference type="Proteomes" id="UP000009102">
    <property type="component" value="Chromosome"/>
</dbReference>
<dbReference type="Pfam" id="PF25967">
    <property type="entry name" value="RND-MFP_C"/>
    <property type="match status" value="1"/>
</dbReference>
<dbReference type="Gene3D" id="2.40.50.100">
    <property type="match status" value="1"/>
</dbReference>
<dbReference type="InterPro" id="IPR006143">
    <property type="entry name" value="RND_pump_MFP"/>
</dbReference>
<dbReference type="PANTHER" id="PTHR30469">
    <property type="entry name" value="MULTIDRUG RESISTANCE PROTEIN MDTA"/>
    <property type="match status" value="1"/>
</dbReference>
<evidence type="ECO:0000313" key="9">
    <source>
        <dbReference type="EMBL" id="ACX96272.1"/>
    </source>
</evidence>
<dbReference type="AlphaFoldDB" id="D0L0P9"/>
<dbReference type="KEGG" id="hna:Hneap_1439"/>
<keyword evidence="4" id="KW-0175">Coiled coil</keyword>
<dbReference type="InterPro" id="IPR058792">
    <property type="entry name" value="Beta-barrel_RND_2"/>
</dbReference>
<dbReference type="PANTHER" id="PTHR30469:SF11">
    <property type="entry name" value="BLL4320 PROTEIN"/>
    <property type="match status" value="1"/>
</dbReference>
<evidence type="ECO:0000313" key="10">
    <source>
        <dbReference type="Proteomes" id="UP000009102"/>
    </source>
</evidence>
<dbReference type="FunFam" id="2.40.30.170:FF:000010">
    <property type="entry name" value="Efflux RND transporter periplasmic adaptor subunit"/>
    <property type="match status" value="1"/>
</dbReference>
<dbReference type="Gene3D" id="1.10.287.470">
    <property type="entry name" value="Helix hairpin bin"/>
    <property type="match status" value="1"/>
</dbReference>
<dbReference type="GO" id="GO:1990281">
    <property type="term" value="C:efflux pump complex"/>
    <property type="evidence" value="ECO:0007669"/>
    <property type="project" value="TreeGrafter"/>
</dbReference>
<dbReference type="Pfam" id="PF25954">
    <property type="entry name" value="Beta-barrel_RND_2"/>
    <property type="match status" value="1"/>
</dbReference>
<dbReference type="InterPro" id="IPR058625">
    <property type="entry name" value="MdtA-like_BSH"/>
</dbReference>
<evidence type="ECO:0000256" key="1">
    <source>
        <dbReference type="ARBA" id="ARBA00004196"/>
    </source>
</evidence>
<evidence type="ECO:0000259" key="8">
    <source>
        <dbReference type="Pfam" id="PF25967"/>
    </source>
</evidence>
<dbReference type="HOGENOM" id="CLU_018816_1_2_6"/>
<dbReference type="eggNOG" id="COG0845">
    <property type="taxonomic scope" value="Bacteria"/>
</dbReference>
<feature type="domain" description="Multidrug resistance protein MdtA-like C-terminal permuted SH3" evidence="8">
    <location>
        <begin position="286"/>
        <end position="351"/>
    </location>
</feature>
<dbReference type="OrthoDB" id="9806939at2"/>
<dbReference type="Pfam" id="PF25917">
    <property type="entry name" value="BSH_RND"/>
    <property type="match status" value="1"/>
</dbReference>
<keyword evidence="3" id="KW-0813">Transport</keyword>
<dbReference type="NCBIfam" id="TIGR01730">
    <property type="entry name" value="RND_mfp"/>
    <property type="match status" value="1"/>
</dbReference>
<feature type="domain" description="CusB-like beta-barrel" evidence="7">
    <location>
        <begin position="206"/>
        <end position="279"/>
    </location>
</feature>
<evidence type="ECO:0000256" key="4">
    <source>
        <dbReference type="SAM" id="Coils"/>
    </source>
</evidence>
<gene>
    <name evidence="9" type="ordered locus">Hneap_1439</name>
</gene>
<dbReference type="SUPFAM" id="SSF111369">
    <property type="entry name" value="HlyD-like secretion proteins"/>
    <property type="match status" value="1"/>
</dbReference>
<dbReference type="STRING" id="555778.Hneap_1439"/>
<feature type="coiled-coil region" evidence="4">
    <location>
        <begin position="144"/>
        <end position="171"/>
    </location>
</feature>
<comment type="similarity">
    <text evidence="2">Belongs to the membrane fusion protein (MFP) (TC 8.A.1) family.</text>
</comment>